<evidence type="ECO:0000256" key="1">
    <source>
        <dbReference type="SAM" id="MobiDB-lite"/>
    </source>
</evidence>
<feature type="region of interest" description="Disordered" evidence="1">
    <location>
        <begin position="28"/>
        <end position="74"/>
    </location>
</feature>
<evidence type="ECO:0000313" key="3">
    <source>
        <dbReference type="Proteomes" id="UP000270094"/>
    </source>
</evidence>
<reference evidence="2 3" key="1">
    <citation type="submission" date="2018-11" db="EMBL/GenBank/DDBJ databases">
        <authorList>
            <consortium name="Pathogen Informatics"/>
        </authorList>
    </citation>
    <scope>NUCLEOTIDE SEQUENCE [LARGE SCALE GENOMIC DNA]</scope>
</reference>
<gene>
    <name evidence="2" type="ORF">SVUK_LOCUS4939</name>
</gene>
<dbReference type="AlphaFoldDB" id="A0A3P7I9K7"/>
<dbReference type="EMBL" id="UYYB01014161">
    <property type="protein sequence ID" value="VDM69941.1"/>
    <property type="molecule type" value="Genomic_DNA"/>
</dbReference>
<organism evidence="2 3">
    <name type="scientific">Strongylus vulgaris</name>
    <name type="common">Blood worm</name>
    <dbReference type="NCBI Taxonomy" id="40348"/>
    <lineage>
        <taxon>Eukaryota</taxon>
        <taxon>Metazoa</taxon>
        <taxon>Ecdysozoa</taxon>
        <taxon>Nematoda</taxon>
        <taxon>Chromadorea</taxon>
        <taxon>Rhabditida</taxon>
        <taxon>Rhabditina</taxon>
        <taxon>Rhabditomorpha</taxon>
        <taxon>Strongyloidea</taxon>
        <taxon>Strongylidae</taxon>
        <taxon>Strongylus</taxon>
    </lineage>
</organism>
<sequence>MGFGERKAYFLSIRPNPKFATWFGKKKHLPSPDSNKNKILLPMAPVPVRQLPEKSPREEDDDDDDSRRSVKKGINAKNPFIKGCPFWTVATGLVDNVWKIDNRR</sequence>
<protein>
    <submittedName>
        <fullName evidence="2">Uncharacterized protein</fullName>
    </submittedName>
</protein>
<dbReference type="OrthoDB" id="5824153at2759"/>
<dbReference type="Proteomes" id="UP000270094">
    <property type="component" value="Unassembled WGS sequence"/>
</dbReference>
<keyword evidence="3" id="KW-1185">Reference proteome</keyword>
<proteinExistence type="predicted"/>
<name>A0A3P7I9K7_STRVU</name>
<evidence type="ECO:0000313" key="2">
    <source>
        <dbReference type="EMBL" id="VDM69941.1"/>
    </source>
</evidence>
<accession>A0A3P7I9K7</accession>